<dbReference type="AlphaFoldDB" id="A0AAE4GAS7"/>
<proteinExistence type="predicted"/>
<dbReference type="Pfam" id="PF13557">
    <property type="entry name" value="Phenol_MetA_deg"/>
    <property type="match status" value="1"/>
</dbReference>
<dbReference type="InterPro" id="IPR025737">
    <property type="entry name" value="FApF"/>
</dbReference>
<reference evidence="3" key="1">
    <citation type="submission" date="2023-02" db="EMBL/GenBank/DDBJ databases">
        <title>Description of Herbaspirillum huttiense subsp. nephrolepsisexaltata and Herbaspirillum huttiense subsp. lycopersicon.</title>
        <authorList>
            <person name="Poudel M."/>
            <person name="Sharma A."/>
            <person name="Goss E."/>
            <person name="Tapia J.H."/>
            <person name="Harmon C.M."/>
            <person name="Jones J.B."/>
        </authorList>
    </citation>
    <scope>NUCLEOTIDE SEQUENCE</scope>
    <source>
        <strain evidence="3">NC40101</strain>
    </source>
</reference>
<dbReference type="EMBL" id="JAVRAA010000011">
    <property type="protein sequence ID" value="MDT0339029.1"/>
    <property type="molecule type" value="Genomic_DNA"/>
</dbReference>
<evidence type="ECO:0000256" key="1">
    <source>
        <dbReference type="ARBA" id="ARBA00022729"/>
    </source>
</evidence>
<keyword evidence="1 2" id="KW-0732">Signal</keyword>
<protein>
    <submittedName>
        <fullName evidence="3">Transporter</fullName>
    </submittedName>
</protein>
<feature type="signal peptide" evidence="2">
    <location>
        <begin position="1"/>
        <end position="23"/>
    </location>
</feature>
<dbReference type="Gene3D" id="2.40.160.40">
    <property type="entry name" value="monomeric porin ompg"/>
    <property type="match status" value="1"/>
</dbReference>
<accession>A0AAE4GAS7</accession>
<organism evidence="3">
    <name type="scientific">Herbaspirillum huttiense subsp. nephrolepidis</name>
    <dbReference type="NCBI Taxonomy" id="3075126"/>
    <lineage>
        <taxon>Bacteria</taxon>
        <taxon>Pseudomonadati</taxon>
        <taxon>Pseudomonadota</taxon>
        <taxon>Betaproteobacteria</taxon>
        <taxon>Burkholderiales</taxon>
        <taxon>Oxalobacteraceae</taxon>
        <taxon>Herbaspirillum</taxon>
    </lineage>
</organism>
<dbReference type="InterPro" id="IPR053713">
    <property type="entry name" value="Bact_OM_Channel_sf"/>
</dbReference>
<comment type="caution">
    <text evidence="3">The sequence shown here is derived from an EMBL/GenBank/DDBJ whole genome shotgun (WGS) entry which is preliminary data.</text>
</comment>
<evidence type="ECO:0000313" key="3">
    <source>
        <dbReference type="EMBL" id="MDT0339029.1"/>
    </source>
</evidence>
<evidence type="ECO:0000256" key="2">
    <source>
        <dbReference type="SAM" id="SignalP"/>
    </source>
</evidence>
<feature type="chain" id="PRO_5042217781" evidence="2">
    <location>
        <begin position="24"/>
        <end position="296"/>
    </location>
</feature>
<dbReference type="RefSeq" id="WP_310838624.1">
    <property type="nucleotide sequence ID" value="NZ_JAVLSM010000017.1"/>
</dbReference>
<gene>
    <name evidence="3" type="ORF">RJN63_19500</name>
</gene>
<name>A0AAE4GAS7_9BURK</name>
<sequence>MHNILWKGLFCSGVVLASPAVLAVEGGGGNTPNGADGFMAGALPPPGTYGLAFLNHYSGDRFNDGNGNSSVPGFSVKANVAALKIVHMTNTDVYGGLLGFYSALPLVDQTVQAAGRTDSRTGLGDLEVGSLVAWHQGDWHWYGLMALVAPTGLYNKDRLANIGSNYTTLRPQFGWTYAPANGIDISSRFTYSFNTRNNATNYKSGQYFEADYNLGYAFTPSFKAGLQGYYFQQITNDEQNGVKVGSDGNKGRVLAIGPGLFYQSSFASFELKYLTETMVENRVQGKSLWFKSVFKF</sequence>